<feature type="domain" description="Myb-like" evidence="5">
    <location>
        <begin position="413"/>
        <end position="475"/>
    </location>
</feature>
<proteinExistence type="predicted"/>
<feature type="compositionally biased region" description="Polar residues" evidence="4">
    <location>
        <begin position="90"/>
        <end position="104"/>
    </location>
</feature>
<feature type="compositionally biased region" description="Polar residues" evidence="4">
    <location>
        <begin position="1"/>
        <end position="24"/>
    </location>
</feature>
<dbReference type="InterPro" id="IPR051651">
    <property type="entry name" value="DMTF1_DNA-bind_reg"/>
</dbReference>
<dbReference type="InterPro" id="IPR009057">
    <property type="entry name" value="Homeodomain-like_sf"/>
</dbReference>
<dbReference type="Proteomes" id="UP000306584">
    <property type="component" value="Unassembled WGS sequence"/>
</dbReference>
<dbReference type="InterPro" id="IPR001005">
    <property type="entry name" value="SANT/Myb"/>
</dbReference>
<evidence type="ECO:0000256" key="4">
    <source>
        <dbReference type="SAM" id="MobiDB-lite"/>
    </source>
</evidence>
<feature type="compositionally biased region" description="Polar residues" evidence="4">
    <location>
        <begin position="34"/>
        <end position="53"/>
    </location>
</feature>
<dbReference type="InterPro" id="IPR017930">
    <property type="entry name" value="Myb_dom"/>
</dbReference>
<feature type="compositionally biased region" description="Acidic residues" evidence="4">
    <location>
        <begin position="160"/>
        <end position="185"/>
    </location>
</feature>
<evidence type="ECO:0000256" key="3">
    <source>
        <dbReference type="ARBA" id="ARBA00023242"/>
    </source>
</evidence>
<name>A0A4S9M176_AURPU</name>
<feature type="compositionally biased region" description="Acidic residues" evidence="4">
    <location>
        <begin position="194"/>
        <end position="206"/>
    </location>
</feature>
<organism evidence="7 8">
    <name type="scientific">Aureobasidium pullulans</name>
    <name type="common">Black yeast</name>
    <name type="synonym">Pullularia pullulans</name>
    <dbReference type="NCBI Taxonomy" id="5580"/>
    <lineage>
        <taxon>Eukaryota</taxon>
        <taxon>Fungi</taxon>
        <taxon>Dikarya</taxon>
        <taxon>Ascomycota</taxon>
        <taxon>Pezizomycotina</taxon>
        <taxon>Dothideomycetes</taxon>
        <taxon>Dothideomycetidae</taxon>
        <taxon>Dothideales</taxon>
        <taxon>Saccotheciaceae</taxon>
        <taxon>Aureobasidium</taxon>
    </lineage>
</organism>
<dbReference type="EMBL" id="QZBD01000011">
    <property type="protein sequence ID" value="THY36088.1"/>
    <property type="molecule type" value="Genomic_DNA"/>
</dbReference>
<protein>
    <recommendedName>
        <fullName evidence="9">Myb-like domain-containing protein</fullName>
    </recommendedName>
</protein>
<sequence>MGNTSSQPGTQNSAVESPSQSLSPLKNVDRVPTHTLNMESPQANTSASQTPGTAKSKAGKLKTYAKRGGSASKPMRSSARIRAASEDLIEQQTPARPSIPQTIDETPVQAKAARKTRKRKADAAAASPTDEAMAEAAFEQVAEQPARTRKRRSKKQSDVQPEEEQEVEVPETQDDPSEEQAEEQPEDHPTEPEEPRDDVIEDEAEAEAGAVDAEPEEPEDATENDISQFEVPPDSDNEDQQPQSSSAKPKTKRKRQSTENGSPAPSVKRVKRASMPRGAAGDYPEQGPFTPVECDLIEQHLVEFMRDNSKTRDELVAMIQNSSREMSKIYVDLATDVLPHRNRRAVQRYCRRHYNNFQRGRWTDEQDELLRAAYAENPNKWVKIGERVGRMPEDCRDRWRNHVSLDQRHTDVWTQDEEHRLATAVRDCLRSVEANMEAKLDRSVEDDYIAWGVVVNKMNGSRNRLQCSMKWRKIKQRVIREEAAQREREAAIERGEIEPDNEEFDDGMTSPHTTTRWKAEAARRFDEMTVGDMLDVTRETLYGAQMGAFASKNTFWAVVTRLHAGSPWTTADRKMVYKRLKANVPDLQDFRGNLEAQVQWLEASFEPGALAERTAPKHRVSHGGRRSNGGVFRSEEKVQESDEEGDLTMPSVGVEQQIDEEMADAVGGGGVDVEDADAENQEQEVELNGNGNGNGNGYDEEVPQSPHVSESEHEAEYN</sequence>
<comment type="subcellular location">
    <subcellularLocation>
        <location evidence="1">Nucleus</location>
    </subcellularLocation>
</comment>
<feature type="compositionally biased region" description="Acidic residues" evidence="4">
    <location>
        <begin position="672"/>
        <end position="685"/>
    </location>
</feature>
<evidence type="ECO:0008006" key="9">
    <source>
        <dbReference type="Google" id="ProtNLM"/>
    </source>
</evidence>
<evidence type="ECO:0000256" key="1">
    <source>
        <dbReference type="ARBA" id="ARBA00004123"/>
    </source>
</evidence>
<feature type="compositionally biased region" description="Basic and acidic residues" evidence="4">
    <location>
        <begin position="709"/>
        <end position="718"/>
    </location>
</feature>
<dbReference type="PANTHER" id="PTHR46380:SF2">
    <property type="entry name" value="CYCLIN-D-BINDING MYB-LIKE TRANSCRIPTION FACTOR 1"/>
    <property type="match status" value="1"/>
</dbReference>
<dbReference type="SMART" id="SM00717">
    <property type="entry name" value="SANT"/>
    <property type="match status" value="3"/>
</dbReference>
<dbReference type="PROSITE" id="PS51294">
    <property type="entry name" value="HTH_MYB"/>
    <property type="match status" value="1"/>
</dbReference>
<reference evidence="7 8" key="1">
    <citation type="submission" date="2018-10" db="EMBL/GenBank/DDBJ databases">
        <title>Fifty Aureobasidium pullulans genomes reveal a recombining polyextremotolerant generalist.</title>
        <authorList>
            <person name="Gostincar C."/>
            <person name="Turk M."/>
            <person name="Zajc J."/>
            <person name="Gunde-Cimerman N."/>
        </authorList>
    </citation>
    <scope>NUCLEOTIDE SEQUENCE [LARGE SCALE GENOMIC DNA]</scope>
    <source>
        <strain evidence="7 8">EXF-6604</strain>
    </source>
</reference>
<evidence type="ECO:0000259" key="6">
    <source>
        <dbReference type="PROSITE" id="PS51294"/>
    </source>
</evidence>
<feature type="region of interest" description="Disordered" evidence="4">
    <location>
        <begin position="1"/>
        <end position="290"/>
    </location>
</feature>
<dbReference type="GO" id="GO:0003700">
    <property type="term" value="F:DNA-binding transcription factor activity"/>
    <property type="evidence" value="ECO:0007669"/>
    <property type="project" value="TreeGrafter"/>
</dbReference>
<comment type="caution">
    <text evidence="7">The sequence shown here is derived from an EMBL/GenBank/DDBJ whole genome shotgun (WGS) entry which is preliminary data.</text>
</comment>
<feature type="domain" description="HTH myb-type" evidence="6">
    <location>
        <begin position="356"/>
        <end position="407"/>
    </location>
</feature>
<evidence type="ECO:0000313" key="8">
    <source>
        <dbReference type="Proteomes" id="UP000306584"/>
    </source>
</evidence>
<accession>A0A4S9M176</accession>
<feature type="domain" description="Myb-like" evidence="5">
    <location>
        <begin position="354"/>
        <end position="403"/>
    </location>
</feature>
<feature type="compositionally biased region" description="Low complexity" evidence="4">
    <location>
        <begin position="123"/>
        <end position="137"/>
    </location>
</feature>
<evidence type="ECO:0000313" key="7">
    <source>
        <dbReference type="EMBL" id="THY36088.1"/>
    </source>
</evidence>
<evidence type="ECO:0000256" key="2">
    <source>
        <dbReference type="ARBA" id="ARBA00023125"/>
    </source>
</evidence>
<dbReference type="PANTHER" id="PTHR46380">
    <property type="entry name" value="CYCLIN-D-BINDING MYB-LIKE TRANSCRIPTION FACTOR 1"/>
    <property type="match status" value="1"/>
</dbReference>
<dbReference type="AlphaFoldDB" id="A0A4S9M176"/>
<dbReference type="Gene3D" id="1.10.10.60">
    <property type="entry name" value="Homeodomain-like"/>
    <property type="match status" value="1"/>
</dbReference>
<gene>
    <name evidence="7" type="ORF">D6D01_00713</name>
</gene>
<dbReference type="SUPFAM" id="SSF46689">
    <property type="entry name" value="Homeodomain-like"/>
    <property type="match status" value="1"/>
</dbReference>
<feature type="region of interest" description="Disordered" evidence="4">
    <location>
        <begin position="612"/>
        <end position="718"/>
    </location>
</feature>
<feature type="compositionally biased region" description="Acidic residues" evidence="4">
    <location>
        <begin position="213"/>
        <end position="223"/>
    </location>
</feature>
<feature type="compositionally biased region" description="Basic residues" evidence="4">
    <location>
        <begin position="616"/>
        <end position="625"/>
    </location>
</feature>
<evidence type="ECO:0000259" key="5">
    <source>
        <dbReference type="PROSITE" id="PS50090"/>
    </source>
</evidence>
<dbReference type="GO" id="GO:0000976">
    <property type="term" value="F:transcription cis-regulatory region binding"/>
    <property type="evidence" value="ECO:0007669"/>
    <property type="project" value="TreeGrafter"/>
</dbReference>
<dbReference type="CDD" id="cd00167">
    <property type="entry name" value="SANT"/>
    <property type="match status" value="1"/>
</dbReference>
<keyword evidence="3" id="KW-0539">Nucleus</keyword>
<dbReference type="PROSITE" id="PS50090">
    <property type="entry name" value="MYB_LIKE"/>
    <property type="match status" value="2"/>
</dbReference>
<dbReference type="Pfam" id="PF00249">
    <property type="entry name" value="Myb_DNA-binding"/>
    <property type="match status" value="1"/>
</dbReference>
<keyword evidence="2" id="KW-0238">DNA-binding</keyword>
<dbReference type="GO" id="GO:0005634">
    <property type="term" value="C:nucleus"/>
    <property type="evidence" value="ECO:0007669"/>
    <property type="project" value="UniProtKB-SubCell"/>
</dbReference>